<proteinExistence type="predicted"/>
<keyword evidence="2" id="KW-0808">Transferase</keyword>
<comment type="caution">
    <text evidence="2">The sequence shown here is derived from an EMBL/GenBank/DDBJ whole genome shotgun (WGS) entry which is preliminary data.</text>
</comment>
<dbReference type="Proteomes" id="UP000694287">
    <property type="component" value="Unassembled WGS sequence"/>
</dbReference>
<evidence type="ECO:0000259" key="1">
    <source>
        <dbReference type="Pfam" id="PF13649"/>
    </source>
</evidence>
<gene>
    <name evidence="2" type="ORF">I4I81_30130</name>
</gene>
<dbReference type="InterPro" id="IPR041698">
    <property type="entry name" value="Methyltransf_25"/>
</dbReference>
<dbReference type="CDD" id="cd02440">
    <property type="entry name" value="AdoMet_MTases"/>
    <property type="match status" value="1"/>
</dbReference>
<name>A0ABS6V208_9PSEU</name>
<organism evidence="2 3">
    <name type="scientific">Pseudonocardia abyssalis</name>
    <dbReference type="NCBI Taxonomy" id="2792008"/>
    <lineage>
        <taxon>Bacteria</taxon>
        <taxon>Bacillati</taxon>
        <taxon>Actinomycetota</taxon>
        <taxon>Actinomycetes</taxon>
        <taxon>Pseudonocardiales</taxon>
        <taxon>Pseudonocardiaceae</taxon>
        <taxon>Pseudonocardia</taxon>
    </lineage>
</organism>
<dbReference type="PANTHER" id="PTHR43591">
    <property type="entry name" value="METHYLTRANSFERASE"/>
    <property type="match status" value="1"/>
</dbReference>
<keyword evidence="3" id="KW-1185">Reference proteome</keyword>
<evidence type="ECO:0000313" key="3">
    <source>
        <dbReference type="Proteomes" id="UP000694287"/>
    </source>
</evidence>
<dbReference type="RefSeq" id="WP_218601187.1">
    <property type="nucleotide sequence ID" value="NZ_JADQDJ010000013.1"/>
</dbReference>
<accession>A0ABS6V208</accession>
<dbReference type="EMBL" id="JADQDK010000001">
    <property type="protein sequence ID" value="MBW0138492.1"/>
    <property type="molecule type" value="Genomic_DNA"/>
</dbReference>
<sequence length="257" mass="27678">MHPHRLFDYDAELRRHNVHFRAAARVGPRDRVLDVGCGTGRTTREAARAAASGSAVGVDLSAPMLEQARALSANEGLSNVTYEQADAQVHPFPAAHFDLCISRFGTMFFADPVAAFTNIGRALRPGGRLVLLVWQERDRNEWASVIRGALTDSPAVPRGPDAFSLADPAVTEDLLVAAGFTDVGFTDVHEPVHYGPDPAAAFDNVFRLPGYAELLADLDAPAAEQARTRLRAVLAAHATDGGVAFDSRAWITTARLR</sequence>
<keyword evidence="2" id="KW-0489">Methyltransferase</keyword>
<dbReference type="Pfam" id="PF13649">
    <property type="entry name" value="Methyltransf_25"/>
    <property type="match status" value="1"/>
</dbReference>
<evidence type="ECO:0000313" key="2">
    <source>
        <dbReference type="EMBL" id="MBW0138492.1"/>
    </source>
</evidence>
<dbReference type="GO" id="GO:0008168">
    <property type="term" value="F:methyltransferase activity"/>
    <property type="evidence" value="ECO:0007669"/>
    <property type="project" value="UniProtKB-KW"/>
</dbReference>
<feature type="domain" description="Methyltransferase" evidence="1">
    <location>
        <begin position="32"/>
        <end position="127"/>
    </location>
</feature>
<protein>
    <submittedName>
        <fullName evidence="2">Methyltransferase domain-containing protein</fullName>
    </submittedName>
</protein>
<dbReference type="GO" id="GO:0032259">
    <property type="term" value="P:methylation"/>
    <property type="evidence" value="ECO:0007669"/>
    <property type="project" value="UniProtKB-KW"/>
</dbReference>
<reference evidence="2 3" key="1">
    <citation type="submission" date="2020-11" db="EMBL/GenBank/DDBJ databases">
        <title>Pseudonocardia abyssalis sp. nov. and Pseudonocardia oceani sp. nov., description and phylogenomic analysis of two novel actinomycetes isolated from the deep Southern Ocean.</title>
        <authorList>
            <person name="Parra J."/>
        </authorList>
    </citation>
    <scope>NUCLEOTIDE SEQUENCE [LARGE SCALE GENOMIC DNA]</scope>
    <source>
        <strain evidence="2 3">KRD-168</strain>
    </source>
</reference>